<dbReference type="Pfam" id="PF02687">
    <property type="entry name" value="FtsX"/>
    <property type="match status" value="1"/>
</dbReference>
<reference evidence="11 12" key="1">
    <citation type="submission" date="2024-09" db="EMBL/GenBank/DDBJ databases">
        <title>Laminarin stimulates single cell rates of sulfate reduction while oxygen inhibits transcriptomic activity in coastal marine sediment.</title>
        <authorList>
            <person name="Lindsay M."/>
            <person name="Orcutt B."/>
            <person name="Emerson D."/>
            <person name="Stepanauskas R."/>
            <person name="D'Angelo T."/>
        </authorList>
    </citation>
    <scope>NUCLEOTIDE SEQUENCE [LARGE SCALE GENOMIC DNA]</scope>
    <source>
        <strain evidence="11">SAG AM-311-K15</strain>
    </source>
</reference>
<feature type="transmembrane region" description="Helical" evidence="8">
    <location>
        <begin position="329"/>
        <end position="358"/>
    </location>
</feature>
<accession>A0ABV6YY39</accession>
<dbReference type="InterPro" id="IPR011925">
    <property type="entry name" value="LolCE_TM"/>
</dbReference>
<dbReference type="InterPro" id="IPR051447">
    <property type="entry name" value="Lipoprotein-release_system"/>
</dbReference>
<evidence type="ECO:0000259" key="10">
    <source>
        <dbReference type="Pfam" id="PF12704"/>
    </source>
</evidence>
<evidence type="ECO:0000259" key="9">
    <source>
        <dbReference type="Pfam" id="PF02687"/>
    </source>
</evidence>
<gene>
    <name evidence="11" type="ORF">ACFL27_12990</name>
</gene>
<feature type="transmembrane region" description="Helical" evidence="8">
    <location>
        <begin position="378"/>
        <end position="402"/>
    </location>
</feature>
<dbReference type="PANTHER" id="PTHR30489">
    <property type="entry name" value="LIPOPROTEIN-RELEASING SYSTEM TRANSMEMBRANE PROTEIN LOLE"/>
    <property type="match status" value="1"/>
</dbReference>
<comment type="similarity">
    <text evidence="2">Belongs to the ABC-4 integral membrane protein family. LolC/E subfamily.</text>
</comment>
<keyword evidence="3" id="KW-0813">Transport</keyword>
<evidence type="ECO:0000256" key="5">
    <source>
        <dbReference type="ARBA" id="ARBA00022692"/>
    </source>
</evidence>
<keyword evidence="6 8" id="KW-1133">Transmembrane helix</keyword>
<dbReference type="Pfam" id="PF12704">
    <property type="entry name" value="MacB_PCD"/>
    <property type="match status" value="1"/>
</dbReference>
<proteinExistence type="inferred from homology"/>
<evidence type="ECO:0000256" key="7">
    <source>
        <dbReference type="ARBA" id="ARBA00023136"/>
    </source>
</evidence>
<feature type="transmembrane region" description="Helical" evidence="8">
    <location>
        <begin position="283"/>
        <end position="308"/>
    </location>
</feature>
<keyword evidence="11" id="KW-0449">Lipoprotein</keyword>
<name>A0ABV6YY39_UNCC1</name>
<keyword evidence="7 8" id="KW-0472">Membrane</keyword>
<organism evidence="11 12">
    <name type="scientific">candidate division CSSED10-310 bacterium</name>
    <dbReference type="NCBI Taxonomy" id="2855610"/>
    <lineage>
        <taxon>Bacteria</taxon>
        <taxon>Bacteria division CSSED10-310</taxon>
    </lineage>
</organism>
<feature type="domain" description="MacB-like periplasmic core" evidence="10">
    <location>
        <begin position="25"/>
        <end position="256"/>
    </location>
</feature>
<dbReference type="InterPro" id="IPR025857">
    <property type="entry name" value="MacB_PCD"/>
</dbReference>
<evidence type="ECO:0000256" key="4">
    <source>
        <dbReference type="ARBA" id="ARBA00022475"/>
    </source>
</evidence>
<evidence type="ECO:0000256" key="1">
    <source>
        <dbReference type="ARBA" id="ARBA00004651"/>
    </source>
</evidence>
<keyword evidence="4" id="KW-1003">Cell membrane</keyword>
<protein>
    <submittedName>
        <fullName evidence="11">Lipoprotein-releasing ABC transporter permease subunit</fullName>
    </submittedName>
</protein>
<keyword evidence="5 8" id="KW-0812">Transmembrane</keyword>
<comment type="subcellular location">
    <subcellularLocation>
        <location evidence="1">Cell membrane</location>
        <topology evidence="1">Multi-pass membrane protein</topology>
    </subcellularLocation>
</comment>
<comment type="caution">
    <text evidence="11">The sequence shown here is derived from an EMBL/GenBank/DDBJ whole genome shotgun (WGS) entry which is preliminary data.</text>
</comment>
<dbReference type="InterPro" id="IPR003838">
    <property type="entry name" value="ABC3_permease_C"/>
</dbReference>
<dbReference type="PANTHER" id="PTHR30489:SF0">
    <property type="entry name" value="LIPOPROTEIN-RELEASING SYSTEM TRANSMEMBRANE PROTEIN LOLE"/>
    <property type="match status" value="1"/>
</dbReference>
<keyword evidence="12" id="KW-1185">Reference proteome</keyword>
<evidence type="ECO:0000313" key="11">
    <source>
        <dbReference type="EMBL" id="MFC1851103.1"/>
    </source>
</evidence>
<evidence type="ECO:0000313" key="12">
    <source>
        <dbReference type="Proteomes" id="UP001594351"/>
    </source>
</evidence>
<dbReference type="EMBL" id="JBHPBY010000153">
    <property type="protein sequence ID" value="MFC1851103.1"/>
    <property type="molecule type" value="Genomic_DNA"/>
</dbReference>
<evidence type="ECO:0000256" key="3">
    <source>
        <dbReference type="ARBA" id="ARBA00022448"/>
    </source>
</evidence>
<dbReference type="NCBIfam" id="TIGR02212">
    <property type="entry name" value="lolCE"/>
    <property type="match status" value="1"/>
</dbReference>
<feature type="domain" description="ABC3 transporter permease C-terminal" evidence="9">
    <location>
        <begin position="286"/>
        <end position="410"/>
    </location>
</feature>
<evidence type="ECO:0000256" key="6">
    <source>
        <dbReference type="ARBA" id="ARBA00022989"/>
    </source>
</evidence>
<sequence length="419" mass="46537">MVFELFLALRYLRAKRKQMMISVITLISTLGVTIGVCALVIVLAVMSGFANDLREKILGANSHGVIFRRDGRPMESYEVVKKSVEAHADIVAAAPFIYQQGILRHGKRVSGVVVKGINPALSRRVVTVTEKMRSGSFDELMNPPALPGDESEETAPLPGIVIGEELAASLGLISGENVFLISPFGTQTPMGMVPKSREYRVCGIFYTGMYDYDSSWAYLSISEAQDFFSLDDRVSGIEIRMQDPFKADRVTTAISQKLGQEYYLRDWMSMNQSFFEALKLEKIVMFIILLFIVTVAAFGIVSSLMMMVMEKNKDIGILKAMGATSKSILLIFMAEGLIIGIMGTFFGALLGLSVSWVADKYQLIKLSGDVYYITHLPFQINSLDVFLICTLSIFISFLATIYPSMQASRLRPVEAIRYE</sequence>
<evidence type="ECO:0000256" key="2">
    <source>
        <dbReference type="ARBA" id="ARBA00005236"/>
    </source>
</evidence>
<dbReference type="Proteomes" id="UP001594351">
    <property type="component" value="Unassembled WGS sequence"/>
</dbReference>
<feature type="transmembrane region" description="Helical" evidence="8">
    <location>
        <begin position="21"/>
        <end position="46"/>
    </location>
</feature>
<evidence type="ECO:0000256" key="8">
    <source>
        <dbReference type="SAM" id="Phobius"/>
    </source>
</evidence>